<reference evidence="2 3" key="1">
    <citation type="submission" date="2018-12" db="EMBL/GenBank/DDBJ databases">
        <authorList>
            <person name="Li F."/>
        </authorList>
    </citation>
    <scope>NUCLEOTIDE SEQUENCE [LARGE SCALE GENOMIC DNA]</scope>
    <source>
        <strain evidence="2 3">EGI 6500705</strain>
    </source>
</reference>
<name>A0A433JTE1_9MICO</name>
<feature type="compositionally biased region" description="Polar residues" evidence="1">
    <location>
        <begin position="156"/>
        <end position="180"/>
    </location>
</feature>
<dbReference type="EMBL" id="RZGZ01000002">
    <property type="protein sequence ID" value="RUR01591.1"/>
    <property type="molecule type" value="Genomic_DNA"/>
</dbReference>
<evidence type="ECO:0000313" key="3">
    <source>
        <dbReference type="Proteomes" id="UP000274909"/>
    </source>
</evidence>
<dbReference type="RefSeq" id="WP_127049276.1">
    <property type="nucleotide sequence ID" value="NZ_RZGZ01000002.1"/>
</dbReference>
<dbReference type="SUPFAM" id="SSF140453">
    <property type="entry name" value="EsxAB dimer-like"/>
    <property type="match status" value="1"/>
</dbReference>
<sequence>MVQYRVRANSLGEVSTLLDTVVATFDSNLAEASATVSSVAGSTWQGADADKFVELWGQYEEGALLVRAALTGLAGQLRMAESGYVTAEVGLSGGFANRRQSTSATAAGPSISASRTASNTVSSDPRVEAEADGELQSEGYGAFVTGGSVAAKGSSAKGQQNEQGEQATTVADDSGESSNA</sequence>
<feature type="region of interest" description="Disordered" evidence="1">
    <location>
        <begin position="151"/>
        <end position="180"/>
    </location>
</feature>
<dbReference type="InterPro" id="IPR036689">
    <property type="entry name" value="ESAT-6-like_sf"/>
</dbReference>
<evidence type="ECO:0000313" key="2">
    <source>
        <dbReference type="EMBL" id="RUR01591.1"/>
    </source>
</evidence>
<proteinExistence type="predicted"/>
<dbReference type="Gene3D" id="1.10.287.1060">
    <property type="entry name" value="ESAT-6-like"/>
    <property type="match status" value="1"/>
</dbReference>
<feature type="compositionally biased region" description="Polar residues" evidence="1">
    <location>
        <begin position="100"/>
        <end position="123"/>
    </location>
</feature>
<organism evidence="2 3">
    <name type="scientific">Labedella endophytica</name>
    <dbReference type="NCBI Taxonomy" id="1523160"/>
    <lineage>
        <taxon>Bacteria</taxon>
        <taxon>Bacillati</taxon>
        <taxon>Actinomycetota</taxon>
        <taxon>Actinomycetes</taxon>
        <taxon>Micrococcales</taxon>
        <taxon>Microbacteriaceae</taxon>
        <taxon>Labedella</taxon>
    </lineage>
</organism>
<keyword evidence="3" id="KW-1185">Reference proteome</keyword>
<evidence type="ECO:0000256" key="1">
    <source>
        <dbReference type="SAM" id="MobiDB-lite"/>
    </source>
</evidence>
<accession>A0A433JTE1</accession>
<dbReference type="Pfam" id="PF06013">
    <property type="entry name" value="WXG100"/>
    <property type="match status" value="1"/>
</dbReference>
<evidence type="ECO:0008006" key="4">
    <source>
        <dbReference type="Google" id="ProtNLM"/>
    </source>
</evidence>
<protein>
    <recommendedName>
        <fullName evidence="4">WXG100 family type VII secretion target</fullName>
    </recommendedName>
</protein>
<gene>
    <name evidence="2" type="ORF">ELQ94_08900</name>
</gene>
<dbReference type="InterPro" id="IPR010310">
    <property type="entry name" value="T7SS_ESAT-6-like"/>
</dbReference>
<dbReference type="AlphaFoldDB" id="A0A433JTE1"/>
<comment type="caution">
    <text evidence="2">The sequence shown here is derived from an EMBL/GenBank/DDBJ whole genome shotgun (WGS) entry which is preliminary data.</text>
</comment>
<dbReference type="OrthoDB" id="5116683at2"/>
<dbReference type="Proteomes" id="UP000274909">
    <property type="component" value="Unassembled WGS sequence"/>
</dbReference>
<feature type="region of interest" description="Disordered" evidence="1">
    <location>
        <begin position="100"/>
        <end position="138"/>
    </location>
</feature>